<keyword evidence="4" id="KW-1185">Reference proteome</keyword>
<proteinExistence type="predicted"/>
<feature type="region of interest" description="Disordered" evidence="1">
    <location>
        <begin position="483"/>
        <end position="514"/>
    </location>
</feature>
<dbReference type="SUPFAM" id="SSF56112">
    <property type="entry name" value="Protein kinase-like (PK-like)"/>
    <property type="match status" value="1"/>
</dbReference>
<reference evidence="3" key="1">
    <citation type="submission" date="2023-03" db="EMBL/GenBank/DDBJ databases">
        <title>Massive genome expansion in bonnet fungi (Mycena s.s.) driven by repeated elements and novel gene families across ecological guilds.</title>
        <authorList>
            <consortium name="Lawrence Berkeley National Laboratory"/>
            <person name="Harder C.B."/>
            <person name="Miyauchi S."/>
            <person name="Viragh M."/>
            <person name="Kuo A."/>
            <person name="Thoen E."/>
            <person name="Andreopoulos B."/>
            <person name="Lu D."/>
            <person name="Skrede I."/>
            <person name="Drula E."/>
            <person name="Henrissat B."/>
            <person name="Morin E."/>
            <person name="Kohler A."/>
            <person name="Barry K."/>
            <person name="LaButti K."/>
            <person name="Morin E."/>
            <person name="Salamov A."/>
            <person name="Lipzen A."/>
            <person name="Mereny Z."/>
            <person name="Hegedus B."/>
            <person name="Baldrian P."/>
            <person name="Stursova M."/>
            <person name="Weitz H."/>
            <person name="Taylor A."/>
            <person name="Grigoriev I.V."/>
            <person name="Nagy L.G."/>
            <person name="Martin F."/>
            <person name="Kauserud H."/>
        </authorList>
    </citation>
    <scope>NUCLEOTIDE SEQUENCE</scope>
    <source>
        <strain evidence="3">CBHHK002</strain>
    </source>
</reference>
<dbReference type="InterPro" id="IPR008266">
    <property type="entry name" value="Tyr_kinase_AS"/>
</dbReference>
<dbReference type="PANTHER" id="PTHR44329">
    <property type="entry name" value="SERINE/THREONINE-PROTEIN KINASE TNNI3K-RELATED"/>
    <property type="match status" value="1"/>
</dbReference>
<comment type="caution">
    <text evidence="3">The sequence shown here is derived from an EMBL/GenBank/DDBJ whole genome shotgun (WGS) entry which is preliminary data.</text>
</comment>
<organism evidence="3 4">
    <name type="scientific">Mycena albidolilacea</name>
    <dbReference type="NCBI Taxonomy" id="1033008"/>
    <lineage>
        <taxon>Eukaryota</taxon>
        <taxon>Fungi</taxon>
        <taxon>Dikarya</taxon>
        <taxon>Basidiomycota</taxon>
        <taxon>Agaricomycotina</taxon>
        <taxon>Agaricomycetes</taxon>
        <taxon>Agaricomycetidae</taxon>
        <taxon>Agaricales</taxon>
        <taxon>Marasmiineae</taxon>
        <taxon>Mycenaceae</taxon>
        <taxon>Mycena</taxon>
    </lineage>
</organism>
<dbReference type="InterPro" id="IPR011009">
    <property type="entry name" value="Kinase-like_dom_sf"/>
</dbReference>
<evidence type="ECO:0000313" key="4">
    <source>
        <dbReference type="Proteomes" id="UP001218218"/>
    </source>
</evidence>
<name>A0AAD7EAF2_9AGAR</name>
<dbReference type="GO" id="GO:0004674">
    <property type="term" value="F:protein serine/threonine kinase activity"/>
    <property type="evidence" value="ECO:0007669"/>
    <property type="project" value="TreeGrafter"/>
</dbReference>
<dbReference type="InterPro" id="IPR001245">
    <property type="entry name" value="Ser-Thr/Tyr_kinase_cat_dom"/>
</dbReference>
<dbReference type="PROSITE" id="PS00109">
    <property type="entry name" value="PROTEIN_KINASE_TYR"/>
    <property type="match status" value="1"/>
</dbReference>
<keyword evidence="3" id="KW-0808">Transferase</keyword>
<dbReference type="Gene3D" id="1.10.510.10">
    <property type="entry name" value="Transferase(Phosphotransferase) domain 1"/>
    <property type="match status" value="1"/>
</dbReference>
<dbReference type="Proteomes" id="UP001218218">
    <property type="component" value="Unassembled WGS sequence"/>
</dbReference>
<evidence type="ECO:0000313" key="3">
    <source>
        <dbReference type="EMBL" id="KAJ7305415.1"/>
    </source>
</evidence>
<dbReference type="PROSITE" id="PS50011">
    <property type="entry name" value="PROTEIN_KINASE_DOM"/>
    <property type="match status" value="1"/>
</dbReference>
<sequence>MMAIRHPKHTLYSSFYKQLVISLILHTPMEQLFFEQCRVLQRMNLSTPRALFCRSEVTKPLVPTTPTIIPVYSTLLSFLADYTSNEISDLRTVLDDSLLSVAPESAFTAVTESLKRRETLLELASKHGLINLPNLQAALQTDDEWIAPLFVSIFDSKSAEEAVLCLQDGPAQNFLDVVQNALDKGYFLAKHSQTARRIIWKLSELSDKLPSSLFITGVSDVEKHAGSFGDIFRASYQNKLVALKRMRHSLEVDSHLVHSKFCREALIWNMLRHPHILPLLGIDRDILSSSNSLCMVSPWMKHGTVMKYLQDYGRTTVDKLLYEIALGLEYLHSVNIVHGDLRGSNILVDDGRCACLVGFALSEIIGDNDVDDNRSGNARWMAPELISPDHFGGQFARTPASDVYAFGCVCLELYTGRPPFSELSEAAALIKIFTGERPERPSGHSSMSDILWQHVTQFWAQEPSTRPETRLVVENMRRINTDNDQEQGIIIRPKKKGKEKEMAAEFSPAYDEDN</sequence>
<dbReference type="InterPro" id="IPR051681">
    <property type="entry name" value="Ser/Thr_Kinases-Pseudokinases"/>
</dbReference>
<dbReference type="AlphaFoldDB" id="A0AAD7EAF2"/>
<dbReference type="Pfam" id="PF07714">
    <property type="entry name" value="PK_Tyr_Ser-Thr"/>
    <property type="match status" value="1"/>
</dbReference>
<keyword evidence="3" id="KW-0418">Kinase</keyword>
<protein>
    <submittedName>
        <fullName evidence="3">Kinase-like domain-containing protein</fullName>
    </submittedName>
</protein>
<evidence type="ECO:0000256" key="1">
    <source>
        <dbReference type="SAM" id="MobiDB-lite"/>
    </source>
</evidence>
<dbReference type="GO" id="GO:0005524">
    <property type="term" value="F:ATP binding"/>
    <property type="evidence" value="ECO:0007669"/>
    <property type="project" value="InterPro"/>
</dbReference>
<gene>
    <name evidence="3" type="ORF">DFH08DRAFT_520285</name>
</gene>
<accession>A0AAD7EAF2</accession>
<dbReference type="EMBL" id="JARIHO010000097">
    <property type="protein sequence ID" value="KAJ7305415.1"/>
    <property type="molecule type" value="Genomic_DNA"/>
</dbReference>
<feature type="domain" description="Protein kinase" evidence="2">
    <location>
        <begin position="217"/>
        <end position="479"/>
    </location>
</feature>
<evidence type="ECO:0000259" key="2">
    <source>
        <dbReference type="PROSITE" id="PS50011"/>
    </source>
</evidence>
<dbReference type="InterPro" id="IPR000719">
    <property type="entry name" value="Prot_kinase_dom"/>
</dbReference>